<dbReference type="Proteomes" id="UP000001072">
    <property type="component" value="Unassembled WGS sequence"/>
</dbReference>
<keyword evidence="3" id="KW-1185">Reference proteome</keyword>
<accession>F4RIM0</accession>
<feature type="transmembrane region" description="Helical" evidence="1">
    <location>
        <begin position="119"/>
        <end position="141"/>
    </location>
</feature>
<dbReference type="OrthoDB" id="10450584at2759"/>
<protein>
    <submittedName>
        <fullName evidence="2">Uncharacterized protein</fullName>
    </submittedName>
</protein>
<dbReference type="InParanoid" id="F4RIM0"/>
<evidence type="ECO:0000313" key="3">
    <source>
        <dbReference type="Proteomes" id="UP000001072"/>
    </source>
</evidence>
<feature type="transmembrane region" description="Helical" evidence="1">
    <location>
        <begin position="90"/>
        <end position="107"/>
    </location>
</feature>
<keyword evidence="1" id="KW-0472">Membrane</keyword>
<sequence length="265" mass="30291">MLTVPLISKSGLWYALYQKGDSNLQQEIYVGFWGVCSYDLDVKTHEIQNESCTSISLAYSFKLFNHRFDEHKTPNQTSGLEINATQTTVLLWYPIVSILILMGISLSTSNQLKNIKRSLICYFMSSLITFSVYSGTFMIFLDFKNQFLNTQLSTQTQDLIPIEEQILFLTHLPLLSGSLLFVNSLIGLIRYKNLKTLPDQEITRDEESKLARLGHGRFVHPFGLHQSSTLNELQFIDEKIEKEGIDIQIHHPSVPPAYYPSKSSE</sequence>
<keyword evidence="1" id="KW-1133">Transmembrane helix</keyword>
<evidence type="ECO:0000313" key="2">
    <source>
        <dbReference type="EMBL" id="EGG07810.1"/>
    </source>
</evidence>
<keyword evidence="1" id="KW-0812">Transmembrane</keyword>
<gene>
    <name evidence="2" type="ORF">MELLADRAFT_105557</name>
</gene>
<reference evidence="3" key="1">
    <citation type="journal article" date="2011" name="Proc. Natl. Acad. Sci. U.S.A.">
        <title>Obligate biotrophy features unraveled by the genomic analysis of rust fungi.</title>
        <authorList>
            <person name="Duplessis S."/>
            <person name="Cuomo C.A."/>
            <person name="Lin Y.-C."/>
            <person name="Aerts A."/>
            <person name="Tisserant E."/>
            <person name="Veneault-Fourrey C."/>
            <person name="Joly D.L."/>
            <person name="Hacquard S."/>
            <person name="Amselem J."/>
            <person name="Cantarel B.L."/>
            <person name="Chiu R."/>
            <person name="Coutinho P.M."/>
            <person name="Feau N."/>
            <person name="Field M."/>
            <person name="Frey P."/>
            <person name="Gelhaye E."/>
            <person name="Goldberg J."/>
            <person name="Grabherr M.G."/>
            <person name="Kodira C.D."/>
            <person name="Kohler A."/>
            <person name="Kuees U."/>
            <person name="Lindquist E.A."/>
            <person name="Lucas S.M."/>
            <person name="Mago R."/>
            <person name="Mauceli E."/>
            <person name="Morin E."/>
            <person name="Murat C."/>
            <person name="Pangilinan J.L."/>
            <person name="Park R."/>
            <person name="Pearson M."/>
            <person name="Quesneville H."/>
            <person name="Rouhier N."/>
            <person name="Sakthikumar S."/>
            <person name="Salamov A.A."/>
            <person name="Schmutz J."/>
            <person name="Selles B."/>
            <person name="Shapiro H."/>
            <person name="Tanguay P."/>
            <person name="Tuskan G.A."/>
            <person name="Henrissat B."/>
            <person name="Van de Peer Y."/>
            <person name="Rouze P."/>
            <person name="Ellis J.G."/>
            <person name="Dodds P.N."/>
            <person name="Schein J.E."/>
            <person name="Zhong S."/>
            <person name="Hamelin R.C."/>
            <person name="Grigoriev I.V."/>
            <person name="Szabo L.J."/>
            <person name="Martin F."/>
        </authorList>
    </citation>
    <scope>NUCLEOTIDE SEQUENCE [LARGE SCALE GENOMIC DNA]</scope>
    <source>
        <strain evidence="3">98AG31 / pathotype 3-4-7</strain>
    </source>
</reference>
<evidence type="ECO:0000256" key="1">
    <source>
        <dbReference type="SAM" id="Phobius"/>
    </source>
</evidence>
<dbReference type="RefSeq" id="XP_007409142.1">
    <property type="nucleotide sequence ID" value="XM_007409080.1"/>
</dbReference>
<dbReference type="EMBL" id="GL883103">
    <property type="protein sequence ID" value="EGG07810.1"/>
    <property type="molecule type" value="Genomic_DNA"/>
</dbReference>
<dbReference type="HOGENOM" id="CLU_1050011_0_0_1"/>
<dbReference type="AlphaFoldDB" id="F4RIM0"/>
<dbReference type="KEGG" id="mlr:MELLADRAFT_105557"/>
<proteinExistence type="predicted"/>
<dbReference type="VEuPathDB" id="FungiDB:MELLADRAFT_105557"/>
<dbReference type="GeneID" id="18922647"/>
<name>F4RIM0_MELLP</name>
<organism evidence="3">
    <name type="scientific">Melampsora larici-populina (strain 98AG31 / pathotype 3-4-7)</name>
    <name type="common">Poplar leaf rust fungus</name>
    <dbReference type="NCBI Taxonomy" id="747676"/>
    <lineage>
        <taxon>Eukaryota</taxon>
        <taxon>Fungi</taxon>
        <taxon>Dikarya</taxon>
        <taxon>Basidiomycota</taxon>
        <taxon>Pucciniomycotina</taxon>
        <taxon>Pucciniomycetes</taxon>
        <taxon>Pucciniales</taxon>
        <taxon>Melampsoraceae</taxon>
        <taxon>Melampsora</taxon>
    </lineage>
</organism>
<feature type="transmembrane region" description="Helical" evidence="1">
    <location>
        <begin position="166"/>
        <end position="189"/>
    </location>
</feature>